<feature type="compositionally biased region" description="Pro residues" evidence="1">
    <location>
        <begin position="442"/>
        <end position="452"/>
    </location>
</feature>
<accession>A0A9W8BBG6</accession>
<feature type="region of interest" description="Disordered" evidence="1">
    <location>
        <begin position="598"/>
        <end position="624"/>
    </location>
</feature>
<protein>
    <submittedName>
        <fullName evidence="3">Poly(A)-binding protein binding protein</fullName>
    </submittedName>
</protein>
<feature type="region of interest" description="Disordered" evidence="1">
    <location>
        <begin position="1046"/>
        <end position="1104"/>
    </location>
</feature>
<evidence type="ECO:0000313" key="4">
    <source>
        <dbReference type="Proteomes" id="UP001151582"/>
    </source>
</evidence>
<feature type="compositionally biased region" description="Low complexity" evidence="1">
    <location>
        <begin position="981"/>
        <end position="999"/>
    </location>
</feature>
<dbReference type="PANTHER" id="PTHR12854:SF7">
    <property type="entry name" value="ATAXIN-2 HOMOLOG"/>
    <property type="match status" value="1"/>
</dbReference>
<dbReference type="GO" id="GO:0010494">
    <property type="term" value="C:cytoplasmic stress granule"/>
    <property type="evidence" value="ECO:0007669"/>
    <property type="project" value="TreeGrafter"/>
</dbReference>
<feature type="region of interest" description="Disordered" evidence="1">
    <location>
        <begin position="899"/>
        <end position="954"/>
    </location>
</feature>
<dbReference type="Proteomes" id="UP001151582">
    <property type="component" value="Unassembled WGS sequence"/>
</dbReference>
<feature type="region of interest" description="Disordered" evidence="1">
    <location>
        <begin position="421"/>
        <end position="471"/>
    </location>
</feature>
<dbReference type="Pfam" id="PF06741">
    <property type="entry name" value="LsmAD"/>
    <property type="match status" value="1"/>
</dbReference>
<name>A0A9W8BBG6_9FUNG</name>
<feature type="compositionally biased region" description="Polar residues" evidence="1">
    <location>
        <begin position="691"/>
        <end position="702"/>
    </location>
</feature>
<keyword evidence="4" id="KW-1185">Reference proteome</keyword>
<dbReference type="OrthoDB" id="2275718at2759"/>
<dbReference type="EMBL" id="JANBQB010000065">
    <property type="protein sequence ID" value="KAJ1983216.1"/>
    <property type="molecule type" value="Genomic_DNA"/>
</dbReference>
<dbReference type="SMART" id="SM01272">
    <property type="entry name" value="LsmAD"/>
    <property type="match status" value="1"/>
</dbReference>
<dbReference type="PANTHER" id="PTHR12854">
    <property type="entry name" value="ATAXIN 2-RELATED"/>
    <property type="match status" value="1"/>
</dbReference>
<feature type="region of interest" description="Disordered" evidence="1">
    <location>
        <begin position="681"/>
        <end position="702"/>
    </location>
</feature>
<feature type="compositionally biased region" description="Polar residues" evidence="1">
    <location>
        <begin position="31"/>
        <end position="44"/>
    </location>
</feature>
<reference evidence="3" key="1">
    <citation type="submission" date="2022-07" db="EMBL/GenBank/DDBJ databases">
        <title>Phylogenomic reconstructions and comparative analyses of Kickxellomycotina fungi.</title>
        <authorList>
            <person name="Reynolds N.K."/>
            <person name="Stajich J.E."/>
            <person name="Barry K."/>
            <person name="Grigoriev I.V."/>
            <person name="Crous P."/>
            <person name="Smith M.E."/>
        </authorList>
    </citation>
    <scope>NUCLEOTIDE SEQUENCE</scope>
    <source>
        <strain evidence="3">RSA 567</strain>
    </source>
</reference>
<dbReference type="InterPro" id="IPR045117">
    <property type="entry name" value="ATXN2-like"/>
</dbReference>
<evidence type="ECO:0000256" key="1">
    <source>
        <dbReference type="SAM" id="MobiDB-lite"/>
    </source>
</evidence>
<feature type="region of interest" description="Disordered" evidence="1">
    <location>
        <begin position="971"/>
        <end position="1015"/>
    </location>
</feature>
<sequence length="1104" mass="115442">MASVPGRSFRGRRGNQAGGQPAGSRGLGRWSQGNPVQPQPSARTLPTGPSRFQGQLPTPKASPSGPSTDAKASSPPQPDATPMHHRMLFLLAHLVGLQVEVHTKDGKRYVGLLHSATTEDDLGVVLKFAREITTSTHHVVRPLPSFIVLGKDCVSISATGVDFASLEKARDHEKLGFKTDTGISGHSGQLTERELRPWNPEEHTTPSAATKPDIFNVNNLEAMDWCEVDEPTVGLSGTTAPLSGLGDSGRNQGPWDQFAANEKLFGLRTDFNEEIYTTRLDRSRPDYKQREAEAIRLAQEIAQAPTSNLHVAEERGHAVTEDTVDEEDRYGAVIRDPRPGKYMPPALRRHWDGRPPASPPTRPVTDGHKRNSSSHLEHPQVPPMRGRMSSLDASLHAPPGLFRAHTTSAVPLAKEIIPGRESTSPASLAAVQEAPESTSVPVPVPAATPTPPTSRSKPKFKAPGPGGLAIDTKSPAVRKVAMDPEARQRASPLDIIGPKIAQQLAATSKAGGRPALTRNGDDSYGSTVPMSAVERSSKPIEHEIVGTFRQFVSTEKERLQHTKQAFLRKAKDGRVADLINFSKNFKLKTPMPADLARIVGKPSPAPAETAPASKAPAKSLASSKASAPTTAASVASASPPTSGATPTAMASAADSKLTSTPLASAGNFKLNINAMSFKPNPGATPFVPKPRSTSKPPATTSTHDSALLAFFGTRTVPRSGPSLNKLYEAAFRPCSAAPKPLTVGPTWPLGTKTFLQQFSAQSSAGHGGDLYESTMYSGPGGYGYAYGYGGPSYHRYPAMYGDGTMPPQGHAGGVPSTGAGGPLPPPHPSGMLLGMGMPMGVGPMPMPYLGGQAAGSPAYAGHPHPPPPYGPVPTSAPYGAPMLMTASAPGGMYAGSGPLPPAVSASQSMASRPFGKHHGPEDMAHGASGPGSYGSPRRSPAVHPQPMPGAGYGYPTMVGHNTARYSADLSSISSMGSPVTHPSSGPAMPPGSMHSGPPAYSTANGLPAMNPSHSHHGPVAVSAPYSPAMGAGYAMYPPHHYPSPYPGNQPTGYAKPHGPHGGPPPGPGYGHHYPTAYSPNPSARAHHHPPTAHPSDHPSPMVDH</sequence>
<feature type="region of interest" description="Disordered" evidence="1">
    <location>
        <begin position="1"/>
        <end position="82"/>
    </location>
</feature>
<dbReference type="GO" id="GO:0003729">
    <property type="term" value="F:mRNA binding"/>
    <property type="evidence" value="ECO:0007669"/>
    <property type="project" value="TreeGrafter"/>
</dbReference>
<comment type="caution">
    <text evidence="3">The sequence shown here is derived from an EMBL/GenBank/DDBJ whole genome shotgun (WGS) entry which is preliminary data.</text>
</comment>
<organism evidence="3 4">
    <name type="scientific">Dimargaris verticillata</name>
    <dbReference type="NCBI Taxonomy" id="2761393"/>
    <lineage>
        <taxon>Eukaryota</taxon>
        <taxon>Fungi</taxon>
        <taxon>Fungi incertae sedis</taxon>
        <taxon>Zoopagomycota</taxon>
        <taxon>Kickxellomycotina</taxon>
        <taxon>Dimargaritomycetes</taxon>
        <taxon>Dimargaritales</taxon>
        <taxon>Dimargaritaceae</taxon>
        <taxon>Dimargaris</taxon>
    </lineage>
</organism>
<evidence type="ECO:0000313" key="3">
    <source>
        <dbReference type="EMBL" id="KAJ1983216.1"/>
    </source>
</evidence>
<feature type="compositionally biased region" description="Low complexity" evidence="1">
    <location>
        <begin position="606"/>
        <end position="624"/>
    </location>
</feature>
<dbReference type="AlphaFoldDB" id="A0A9W8BBG6"/>
<dbReference type="InterPro" id="IPR009604">
    <property type="entry name" value="LsmAD_domain"/>
</dbReference>
<proteinExistence type="predicted"/>
<dbReference type="InterPro" id="IPR025852">
    <property type="entry name" value="SM_dom_ATX"/>
</dbReference>
<feature type="region of interest" description="Disordered" evidence="1">
    <location>
        <begin position="334"/>
        <end position="399"/>
    </location>
</feature>
<gene>
    <name evidence="3" type="primary">PBP1</name>
    <name evidence="3" type="ORF">H4R34_001416</name>
</gene>
<feature type="region of interest" description="Disordered" evidence="1">
    <location>
        <begin position="507"/>
        <end position="528"/>
    </location>
</feature>
<feature type="domain" description="LsmAD" evidence="2">
    <location>
        <begin position="265"/>
        <end position="336"/>
    </location>
</feature>
<dbReference type="Pfam" id="PF14438">
    <property type="entry name" value="SM-ATX"/>
    <property type="match status" value="1"/>
</dbReference>
<dbReference type="GO" id="GO:0034063">
    <property type="term" value="P:stress granule assembly"/>
    <property type="evidence" value="ECO:0007669"/>
    <property type="project" value="TreeGrafter"/>
</dbReference>
<evidence type="ECO:0000259" key="2">
    <source>
        <dbReference type="SMART" id="SM01272"/>
    </source>
</evidence>